<dbReference type="Proteomes" id="UP000636888">
    <property type="component" value="Unassembled WGS sequence"/>
</dbReference>
<feature type="domain" description="Methyltransferase FkbM" evidence="1">
    <location>
        <begin position="84"/>
        <end position="243"/>
    </location>
</feature>
<protein>
    <submittedName>
        <fullName evidence="2">FkbM family methyltransferase</fullName>
    </submittedName>
</protein>
<dbReference type="EMBL" id="JAEMHM010000010">
    <property type="protein sequence ID" value="MBJ6725770.1"/>
    <property type="molecule type" value="Genomic_DNA"/>
</dbReference>
<dbReference type="GO" id="GO:0008168">
    <property type="term" value="F:methyltransferase activity"/>
    <property type="evidence" value="ECO:0007669"/>
    <property type="project" value="UniProtKB-KW"/>
</dbReference>
<gene>
    <name evidence="2" type="ORF">JFN93_13705</name>
</gene>
<name>A0A8J7LWG9_9BACT</name>
<comment type="caution">
    <text evidence="2">The sequence shown here is derived from an EMBL/GenBank/DDBJ whole genome shotgun (WGS) entry which is preliminary data.</text>
</comment>
<reference evidence="2" key="1">
    <citation type="submission" date="2020-12" db="EMBL/GenBank/DDBJ databases">
        <title>Geomonas sp. Red875, isolated from river sediment.</title>
        <authorList>
            <person name="Xu Z."/>
            <person name="Zhang Z."/>
            <person name="Masuda Y."/>
            <person name="Itoh H."/>
            <person name="Senoo K."/>
        </authorList>
    </citation>
    <scope>NUCLEOTIDE SEQUENCE</scope>
    <source>
        <strain evidence="2">Red875</strain>
    </source>
</reference>
<keyword evidence="2" id="KW-0808">Transferase</keyword>
<dbReference type="Pfam" id="PF05050">
    <property type="entry name" value="Methyltransf_21"/>
    <property type="match status" value="1"/>
</dbReference>
<dbReference type="SUPFAM" id="SSF53335">
    <property type="entry name" value="S-adenosyl-L-methionine-dependent methyltransferases"/>
    <property type="match status" value="1"/>
</dbReference>
<dbReference type="InterPro" id="IPR006342">
    <property type="entry name" value="FkbM_mtfrase"/>
</dbReference>
<dbReference type="InterPro" id="IPR029063">
    <property type="entry name" value="SAM-dependent_MTases_sf"/>
</dbReference>
<evidence type="ECO:0000313" key="3">
    <source>
        <dbReference type="Proteomes" id="UP000636888"/>
    </source>
</evidence>
<dbReference type="AlphaFoldDB" id="A0A8J7LWG9"/>
<dbReference type="GO" id="GO:0032259">
    <property type="term" value="P:methylation"/>
    <property type="evidence" value="ECO:0007669"/>
    <property type="project" value="UniProtKB-KW"/>
</dbReference>
<sequence>MSRLRKLINILLLDIHRSLKQKILLTWLRVFLFKMYDRSNLSAEIAGFRMKFLDFATFSFLYNEIFINDEYRFKAETDHPFIIDCGSNIGMSVLYFKTLYPGSRIVAFEPGKETFACLEQNIIKNNLSDSVQIHELAVMDQEGSVEFFHDPENPGSLLMSTKKDRLPMQKRTVNGTVLSKHIDQEIDFLKMDIEGAETEVIAELARSGKLALIKQMAIEYHHHLVKDADALSKMLQLLEDAGFGYQIRGDVDRPFEPEQFQDIVIYAYRKRR</sequence>
<dbReference type="PANTHER" id="PTHR34203">
    <property type="entry name" value="METHYLTRANSFERASE, FKBM FAMILY PROTEIN"/>
    <property type="match status" value="1"/>
</dbReference>
<dbReference type="RefSeq" id="WP_199384659.1">
    <property type="nucleotide sequence ID" value="NZ_JAEMHM010000010.1"/>
</dbReference>
<dbReference type="Gene3D" id="3.40.50.150">
    <property type="entry name" value="Vaccinia Virus protein VP39"/>
    <property type="match status" value="1"/>
</dbReference>
<dbReference type="PANTHER" id="PTHR34203:SF15">
    <property type="entry name" value="SLL1173 PROTEIN"/>
    <property type="match status" value="1"/>
</dbReference>
<organism evidence="2 3">
    <name type="scientific">Geomesophilobacter sediminis</name>
    <dbReference type="NCBI Taxonomy" id="2798584"/>
    <lineage>
        <taxon>Bacteria</taxon>
        <taxon>Pseudomonadati</taxon>
        <taxon>Thermodesulfobacteriota</taxon>
        <taxon>Desulfuromonadia</taxon>
        <taxon>Geobacterales</taxon>
        <taxon>Geobacteraceae</taxon>
        <taxon>Geomesophilobacter</taxon>
    </lineage>
</organism>
<keyword evidence="3" id="KW-1185">Reference proteome</keyword>
<evidence type="ECO:0000313" key="2">
    <source>
        <dbReference type="EMBL" id="MBJ6725770.1"/>
    </source>
</evidence>
<dbReference type="NCBIfam" id="TIGR01444">
    <property type="entry name" value="fkbM_fam"/>
    <property type="match status" value="1"/>
</dbReference>
<keyword evidence="2" id="KW-0489">Methyltransferase</keyword>
<proteinExistence type="predicted"/>
<dbReference type="InterPro" id="IPR052514">
    <property type="entry name" value="SAM-dependent_MTase"/>
</dbReference>
<accession>A0A8J7LWG9</accession>
<evidence type="ECO:0000259" key="1">
    <source>
        <dbReference type="Pfam" id="PF05050"/>
    </source>
</evidence>